<dbReference type="KEGG" id="atr:18426169"/>
<dbReference type="PANTHER" id="PTHR48104">
    <property type="entry name" value="METACASPASE-4"/>
    <property type="match status" value="1"/>
</dbReference>
<organism evidence="3 4">
    <name type="scientific">Amborella trichopoda</name>
    <dbReference type="NCBI Taxonomy" id="13333"/>
    <lineage>
        <taxon>Eukaryota</taxon>
        <taxon>Viridiplantae</taxon>
        <taxon>Streptophyta</taxon>
        <taxon>Embryophyta</taxon>
        <taxon>Tracheophyta</taxon>
        <taxon>Spermatophyta</taxon>
        <taxon>Magnoliopsida</taxon>
        <taxon>Amborellales</taxon>
        <taxon>Amborellaceae</taxon>
        <taxon>Amborella</taxon>
    </lineage>
</organism>
<dbReference type="Proteomes" id="UP000017836">
    <property type="component" value="Unassembled WGS sequence"/>
</dbReference>
<dbReference type="SUPFAM" id="SSF52129">
    <property type="entry name" value="Caspase-like"/>
    <property type="match status" value="1"/>
</dbReference>
<dbReference type="eggNOG" id="KOG1546">
    <property type="taxonomic scope" value="Eukaryota"/>
</dbReference>
<dbReference type="GO" id="GO:0004197">
    <property type="term" value="F:cysteine-type endopeptidase activity"/>
    <property type="evidence" value="ECO:0000318"/>
    <property type="project" value="GO_Central"/>
</dbReference>
<dbReference type="EMBL" id="KI395483">
    <property type="protein sequence ID" value="ERM98168.1"/>
    <property type="molecule type" value="Genomic_DNA"/>
</dbReference>
<evidence type="ECO:0000313" key="3">
    <source>
        <dbReference type="EMBL" id="ERM98168.1"/>
    </source>
</evidence>
<evidence type="ECO:0000256" key="1">
    <source>
        <dbReference type="ARBA" id="ARBA00009005"/>
    </source>
</evidence>
<dbReference type="STRING" id="13333.W1NRK7"/>
<evidence type="ECO:0000313" key="4">
    <source>
        <dbReference type="Proteomes" id="UP000017836"/>
    </source>
</evidence>
<dbReference type="Pfam" id="PF00656">
    <property type="entry name" value="Peptidase_C14"/>
    <property type="match status" value="1"/>
</dbReference>
<dbReference type="AlphaFoldDB" id="W1NRK7"/>
<dbReference type="Gramene" id="ERM98168">
    <property type="protein sequence ID" value="ERM98168"/>
    <property type="gene ID" value="AMTR_s00095p00111310"/>
</dbReference>
<dbReference type="InterPro" id="IPR050452">
    <property type="entry name" value="Metacaspase"/>
</dbReference>
<proteinExistence type="inferred from homology"/>
<dbReference type="OrthoDB" id="3223806at2759"/>
<dbReference type="GO" id="GO:0006508">
    <property type="term" value="P:proteolysis"/>
    <property type="evidence" value="ECO:0000318"/>
    <property type="project" value="GO_Central"/>
</dbReference>
<dbReference type="GO" id="GO:0005737">
    <property type="term" value="C:cytoplasm"/>
    <property type="evidence" value="ECO:0000318"/>
    <property type="project" value="GO_Central"/>
</dbReference>
<dbReference type="PANTHER" id="PTHR48104:SF7">
    <property type="entry name" value="METACASPASE-9"/>
    <property type="match status" value="1"/>
</dbReference>
<dbReference type="InterPro" id="IPR029030">
    <property type="entry name" value="Caspase-like_dom_sf"/>
</dbReference>
<name>W1NRK7_AMBTC</name>
<sequence>MEEGKKRLATLVGCNYPGTPNELHGCINDVLTMRSVLVKRFGFNPNDITTLTDSEDSKVKPTGENIREALNEMVSKAEAGDVLFFHYSGHGTLIPASMLGHKHGYYEAIVPTDYNLMTDLDFRWLVNQLPTGTSFTFLSDSCHSGGLIDKEKEQIGPHHLPPSRSAPVRDSQQRFMPIQAILNHLAAASGLNSQEITYHLHQLFGDKAFFRFESKESFSALKPASPDVGILLSGCQSNETSADAFPDGDISKAFGAFSMTVKRVLASHAGPISNRELVIQTRGLLNEEAYAQHPCLYCSDQNADAPFLCQPLT</sequence>
<gene>
    <name evidence="3" type="ORF">AMTR_s00095p00111310</name>
</gene>
<protein>
    <recommendedName>
        <fullName evidence="2">Peptidase C14 caspase domain-containing protein</fullName>
    </recommendedName>
</protein>
<keyword evidence="4" id="KW-1185">Reference proteome</keyword>
<feature type="domain" description="Peptidase C14 caspase" evidence="2">
    <location>
        <begin position="6"/>
        <end position="301"/>
    </location>
</feature>
<evidence type="ECO:0000259" key="2">
    <source>
        <dbReference type="Pfam" id="PF00656"/>
    </source>
</evidence>
<dbReference type="MEROPS" id="C14.034"/>
<reference evidence="4" key="1">
    <citation type="journal article" date="2013" name="Science">
        <title>The Amborella genome and the evolution of flowering plants.</title>
        <authorList>
            <consortium name="Amborella Genome Project"/>
        </authorList>
    </citation>
    <scope>NUCLEOTIDE SEQUENCE [LARGE SCALE GENOMIC DNA]</scope>
</reference>
<dbReference type="Gene3D" id="3.40.50.12660">
    <property type="match status" value="2"/>
</dbReference>
<comment type="similarity">
    <text evidence="1">Belongs to the peptidase C14B family.</text>
</comment>
<dbReference type="OMA" id="FDSQHIE"/>
<dbReference type="InterPro" id="IPR011600">
    <property type="entry name" value="Pept_C14_caspase"/>
</dbReference>
<accession>W1NRK7</accession>
<dbReference type="HOGENOM" id="CLU_029389_4_1_1"/>